<evidence type="ECO:0000259" key="6">
    <source>
        <dbReference type="Pfam" id="PF00496"/>
    </source>
</evidence>
<evidence type="ECO:0000256" key="4">
    <source>
        <dbReference type="ARBA" id="ARBA00022729"/>
    </source>
</evidence>
<protein>
    <submittedName>
        <fullName evidence="7">Peptide ABC transporter substrate-binding protein</fullName>
    </submittedName>
</protein>
<gene>
    <name evidence="7" type="ORF">PCC6912_63640</name>
</gene>
<feature type="region of interest" description="Disordered" evidence="5">
    <location>
        <begin position="1"/>
        <end position="30"/>
    </location>
</feature>
<dbReference type="STRING" id="211165.GCA_000317285_03381"/>
<evidence type="ECO:0000313" key="7">
    <source>
        <dbReference type="EMBL" id="RUR72324.1"/>
    </source>
</evidence>
<dbReference type="GO" id="GO:0030313">
    <property type="term" value="C:cell envelope"/>
    <property type="evidence" value="ECO:0007669"/>
    <property type="project" value="UniProtKB-SubCell"/>
</dbReference>
<feature type="compositionally biased region" description="Polar residues" evidence="5">
    <location>
        <begin position="1"/>
        <end position="28"/>
    </location>
</feature>
<dbReference type="PIRSF" id="PIRSF002741">
    <property type="entry name" value="MppA"/>
    <property type="match status" value="1"/>
</dbReference>
<dbReference type="Gene3D" id="3.40.190.10">
    <property type="entry name" value="Periplasmic binding protein-like II"/>
    <property type="match status" value="1"/>
</dbReference>
<dbReference type="PANTHER" id="PTHR30290">
    <property type="entry name" value="PERIPLASMIC BINDING COMPONENT OF ABC TRANSPORTER"/>
    <property type="match status" value="1"/>
</dbReference>
<dbReference type="SUPFAM" id="SSF53850">
    <property type="entry name" value="Periplasmic binding protein-like II"/>
    <property type="match status" value="1"/>
</dbReference>
<reference evidence="7 8" key="1">
    <citation type="journal article" date="2019" name="Genome Biol. Evol.">
        <title>Day and night: Metabolic profiles and evolutionary relationships of six axenic non-marine cyanobacteria.</title>
        <authorList>
            <person name="Will S.E."/>
            <person name="Henke P."/>
            <person name="Boedeker C."/>
            <person name="Huang S."/>
            <person name="Brinkmann H."/>
            <person name="Rohde M."/>
            <person name="Jarek M."/>
            <person name="Friedl T."/>
            <person name="Seufert S."/>
            <person name="Schumacher M."/>
            <person name="Overmann J."/>
            <person name="Neumann-Schaal M."/>
            <person name="Petersen J."/>
        </authorList>
    </citation>
    <scope>NUCLEOTIDE SEQUENCE [LARGE SCALE GENOMIC DNA]</scope>
    <source>
        <strain evidence="7 8">PCC 6912</strain>
    </source>
</reference>
<dbReference type="InterPro" id="IPR000914">
    <property type="entry name" value="SBP_5_dom"/>
</dbReference>
<comment type="caution">
    <text evidence="7">The sequence shown here is derived from an EMBL/GenBank/DDBJ whole genome shotgun (WGS) entry which is preliminary data.</text>
</comment>
<feature type="domain" description="Solute-binding protein family 5" evidence="6">
    <location>
        <begin position="65"/>
        <end position="429"/>
    </location>
</feature>
<dbReference type="GO" id="GO:0015833">
    <property type="term" value="P:peptide transport"/>
    <property type="evidence" value="ECO:0007669"/>
    <property type="project" value="TreeGrafter"/>
</dbReference>
<comment type="subcellular location">
    <subcellularLocation>
        <location evidence="1">Cell envelope</location>
    </subcellularLocation>
</comment>
<sequence length="525" mass="57795">MISCSPRPQTTSTSVGSPSNDGRVTVGTTLKPRTLDPADAYELQSLVLVYNMSDRLYTYPSGSTEIQPQLATALPKVSQDGLTYTIPLRQGVVFHDGTPFNAKAMEFSIQRFMQNGGKPSFLLKDVVDSVKATGDSELTIKLKKQFAAFPALLAFPGVCAVSPKAYELGAGKFQPNNFIGTGPYKLAKYGTDSVRFDVFDKYWGDKPANQGINWQIFSSPANLFNAFKTKAVDVAYVSLEPIQIKTLQESAKQGNWQPITAEGSAVKFMALNRNQKPLDNPAVRGAIAALIDRSVINQRVLYNQAEALYSMVPTTFDVYQPVFKDKYGDGNVDKAKQLLSSAGFSNSNPARVQIWHSSTSPTSAAAAQTIKALADQKMDGMLQFEISPVESATFFKDISKGLYPASIFDWYPDFLDPDNYIQPFLECQKGSVAKGCEDGASKTQGSFYYNENINKLIAQERREQNPEIRKKIFTDIQAQVATDVPYVPLWQSKDYVFAQNGVNGVQLDPSQFLIYKTISATPTGK</sequence>
<keyword evidence="4" id="KW-0732">Signal</keyword>
<dbReference type="GO" id="GO:0042597">
    <property type="term" value="C:periplasmic space"/>
    <property type="evidence" value="ECO:0007669"/>
    <property type="project" value="UniProtKB-ARBA"/>
</dbReference>
<organism evidence="7 8">
    <name type="scientific">Chlorogloeopsis fritschii PCC 6912</name>
    <dbReference type="NCBI Taxonomy" id="211165"/>
    <lineage>
        <taxon>Bacteria</taxon>
        <taxon>Bacillati</taxon>
        <taxon>Cyanobacteriota</taxon>
        <taxon>Cyanophyceae</taxon>
        <taxon>Nostocales</taxon>
        <taxon>Chlorogloeopsidaceae</taxon>
        <taxon>Chlorogloeopsis</taxon>
    </lineage>
</organism>
<keyword evidence="3" id="KW-0813">Transport</keyword>
<dbReference type="GO" id="GO:0043190">
    <property type="term" value="C:ATP-binding cassette (ABC) transporter complex"/>
    <property type="evidence" value="ECO:0007669"/>
    <property type="project" value="InterPro"/>
</dbReference>
<evidence type="ECO:0000256" key="3">
    <source>
        <dbReference type="ARBA" id="ARBA00022448"/>
    </source>
</evidence>
<dbReference type="GO" id="GO:1904680">
    <property type="term" value="F:peptide transmembrane transporter activity"/>
    <property type="evidence" value="ECO:0007669"/>
    <property type="project" value="TreeGrafter"/>
</dbReference>
<evidence type="ECO:0000256" key="2">
    <source>
        <dbReference type="ARBA" id="ARBA00005695"/>
    </source>
</evidence>
<proteinExistence type="inferred from homology"/>
<comment type="similarity">
    <text evidence="2">Belongs to the bacterial solute-binding protein 5 family.</text>
</comment>
<dbReference type="Gene3D" id="3.10.105.10">
    <property type="entry name" value="Dipeptide-binding Protein, Domain 3"/>
    <property type="match status" value="1"/>
</dbReference>
<name>A0A433MWH8_CHLFR</name>
<dbReference type="InterPro" id="IPR039424">
    <property type="entry name" value="SBP_5"/>
</dbReference>
<dbReference type="Pfam" id="PF00496">
    <property type="entry name" value="SBP_bac_5"/>
    <property type="match status" value="1"/>
</dbReference>
<dbReference type="Proteomes" id="UP000268857">
    <property type="component" value="Unassembled WGS sequence"/>
</dbReference>
<dbReference type="InterPro" id="IPR030678">
    <property type="entry name" value="Peptide/Ni-bd"/>
</dbReference>
<evidence type="ECO:0000313" key="8">
    <source>
        <dbReference type="Proteomes" id="UP000268857"/>
    </source>
</evidence>
<dbReference type="CDD" id="cd08519">
    <property type="entry name" value="PBP2_NikA_DppA_OppA_like_20"/>
    <property type="match status" value="1"/>
</dbReference>
<dbReference type="PANTHER" id="PTHR30290:SF10">
    <property type="entry name" value="PERIPLASMIC OLIGOPEPTIDE-BINDING PROTEIN-RELATED"/>
    <property type="match status" value="1"/>
</dbReference>
<dbReference type="EMBL" id="RSCJ01000051">
    <property type="protein sequence ID" value="RUR72324.1"/>
    <property type="molecule type" value="Genomic_DNA"/>
</dbReference>
<keyword evidence="8" id="KW-1185">Reference proteome</keyword>
<evidence type="ECO:0000256" key="1">
    <source>
        <dbReference type="ARBA" id="ARBA00004196"/>
    </source>
</evidence>
<evidence type="ECO:0000256" key="5">
    <source>
        <dbReference type="SAM" id="MobiDB-lite"/>
    </source>
</evidence>
<accession>A0A433MWH8</accession>
<dbReference type="AlphaFoldDB" id="A0A433MWH8"/>